<feature type="signal peptide" evidence="2">
    <location>
        <begin position="1"/>
        <end position="20"/>
    </location>
</feature>
<gene>
    <name evidence="4" type="ORF">GCM10023187_43640</name>
</gene>
<name>A0ABP8KT23_9BACT</name>
<dbReference type="PROSITE" id="PS51257">
    <property type="entry name" value="PROKAR_LIPOPROTEIN"/>
    <property type="match status" value="1"/>
</dbReference>
<keyword evidence="5" id="KW-1185">Reference proteome</keyword>
<dbReference type="Pfam" id="PF07995">
    <property type="entry name" value="GSDH"/>
    <property type="match status" value="1"/>
</dbReference>
<dbReference type="PANTHER" id="PTHR19328:SF75">
    <property type="entry name" value="ALDOSE SUGAR DEHYDROGENASE YLII"/>
    <property type="match status" value="1"/>
</dbReference>
<dbReference type="Proteomes" id="UP001500936">
    <property type="component" value="Unassembled WGS sequence"/>
</dbReference>
<evidence type="ECO:0000313" key="5">
    <source>
        <dbReference type="Proteomes" id="UP001500936"/>
    </source>
</evidence>
<feature type="region of interest" description="Disordered" evidence="1">
    <location>
        <begin position="23"/>
        <end position="42"/>
    </location>
</feature>
<feature type="domain" description="Glucose/Sorbosone dehydrogenase" evidence="3">
    <location>
        <begin position="77"/>
        <end position="407"/>
    </location>
</feature>
<dbReference type="EMBL" id="BAABHB010000011">
    <property type="protein sequence ID" value="GAA4414331.1"/>
    <property type="molecule type" value="Genomic_DNA"/>
</dbReference>
<reference evidence="5" key="1">
    <citation type="journal article" date="2019" name="Int. J. Syst. Evol. Microbiol.">
        <title>The Global Catalogue of Microorganisms (GCM) 10K type strain sequencing project: providing services to taxonomists for standard genome sequencing and annotation.</title>
        <authorList>
            <consortium name="The Broad Institute Genomics Platform"/>
            <consortium name="The Broad Institute Genome Sequencing Center for Infectious Disease"/>
            <person name="Wu L."/>
            <person name="Ma J."/>
        </authorList>
    </citation>
    <scope>NUCLEOTIDE SEQUENCE [LARGE SCALE GENOMIC DNA]</scope>
    <source>
        <strain evidence="5">JCM 17925</strain>
    </source>
</reference>
<comment type="caution">
    <text evidence="4">The sequence shown here is derived from an EMBL/GenBank/DDBJ whole genome shotgun (WGS) entry which is preliminary data.</text>
</comment>
<dbReference type="SUPFAM" id="SSF50952">
    <property type="entry name" value="Soluble quinoprotein glucose dehydrogenase"/>
    <property type="match status" value="1"/>
</dbReference>
<evidence type="ECO:0000256" key="1">
    <source>
        <dbReference type="SAM" id="MobiDB-lite"/>
    </source>
</evidence>
<evidence type="ECO:0000313" key="4">
    <source>
        <dbReference type="EMBL" id="GAA4414331.1"/>
    </source>
</evidence>
<proteinExistence type="predicted"/>
<dbReference type="PANTHER" id="PTHR19328">
    <property type="entry name" value="HEDGEHOG-INTERACTING PROTEIN"/>
    <property type="match status" value="1"/>
</dbReference>
<dbReference type="Gene3D" id="2.120.10.30">
    <property type="entry name" value="TolB, C-terminal domain"/>
    <property type="match status" value="1"/>
</dbReference>
<sequence length="411" mass="44895">MKQVAVVLAGAFLMLGSCNTGTNDASKEEAIGNETPGQPVETREQDAGYQPAFAGQFRAPGVQTTTPYEGRVITDKLDEPWGIAAMPDGRFLITEKGGTMRIVTQDGQVGDRIEGVPAVVDKGQGGLLGVTLDPDFSANRMVYWAFTEQQGNGNLTAVAKGALSADGRRLENVRVIYRATPAYEGDKHYGSRLAFDKAGNLYVTTADRFEPERRRHAQDLTTSLGKVLRITTDGQPAPGGPFAGQSGARPEIYSIGHRNIQSIDFHPQTGELWIAEMGPQGGDELNLVEAGKNYGWPVITYGIEYNDDKIGNAITQKEGMEQPVYFWDPVLSPSGMTFYRGNAIPEWQNNLFIGGLNSHHIARLVLDGRRVVGEERLLADQQQRFRAVTEGTDGALYAITDEGRLYRIGRK</sequence>
<protein>
    <submittedName>
        <fullName evidence="4">PQQ-dependent sugar dehydrogenase</fullName>
    </submittedName>
</protein>
<organism evidence="4 5">
    <name type="scientific">Nibrella viscosa</name>
    <dbReference type="NCBI Taxonomy" id="1084524"/>
    <lineage>
        <taxon>Bacteria</taxon>
        <taxon>Pseudomonadati</taxon>
        <taxon>Bacteroidota</taxon>
        <taxon>Cytophagia</taxon>
        <taxon>Cytophagales</taxon>
        <taxon>Spirosomataceae</taxon>
        <taxon>Nibrella</taxon>
    </lineage>
</organism>
<dbReference type="InterPro" id="IPR011042">
    <property type="entry name" value="6-blade_b-propeller_TolB-like"/>
</dbReference>
<dbReference type="InterPro" id="IPR012938">
    <property type="entry name" value="Glc/Sorbosone_DH"/>
</dbReference>
<evidence type="ECO:0000259" key="3">
    <source>
        <dbReference type="Pfam" id="PF07995"/>
    </source>
</evidence>
<dbReference type="RefSeq" id="WP_345270121.1">
    <property type="nucleotide sequence ID" value="NZ_BAABHB010000011.1"/>
</dbReference>
<dbReference type="InterPro" id="IPR011041">
    <property type="entry name" value="Quinoprot_gluc/sorb_DH_b-prop"/>
</dbReference>
<feature type="chain" id="PRO_5045511582" evidence="2">
    <location>
        <begin position="21"/>
        <end position="411"/>
    </location>
</feature>
<accession>A0ABP8KT23</accession>
<evidence type="ECO:0000256" key="2">
    <source>
        <dbReference type="SAM" id="SignalP"/>
    </source>
</evidence>
<keyword evidence="2" id="KW-0732">Signal</keyword>